<name>A0AAW8SZC3_9ENTE</name>
<dbReference type="RefSeq" id="WP_028021117.1">
    <property type="nucleotide sequence ID" value="NZ_BAAAXM010000040.1"/>
</dbReference>
<feature type="compositionally biased region" description="Acidic residues" evidence="1">
    <location>
        <begin position="211"/>
        <end position="220"/>
    </location>
</feature>
<reference evidence="2" key="1">
    <citation type="submission" date="2023-03" db="EMBL/GenBank/DDBJ databases">
        <authorList>
            <person name="Shen W."/>
            <person name="Cai J."/>
        </authorList>
    </citation>
    <scope>NUCLEOTIDE SEQUENCE</scope>
    <source>
        <strain evidence="2">B646-2</strain>
    </source>
</reference>
<evidence type="ECO:0000313" key="3">
    <source>
        <dbReference type="Proteomes" id="UP001249240"/>
    </source>
</evidence>
<feature type="compositionally biased region" description="Basic residues" evidence="1">
    <location>
        <begin position="307"/>
        <end position="319"/>
    </location>
</feature>
<dbReference type="AlphaFoldDB" id="A0AAW8SZC3"/>
<organism evidence="2 3">
    <name type="scientific">Enterococcus raffinosus</name>
    <dbReference type="NCBI Taxonomy" id="71452"/>
    <lineage>
        <taxon>Bacteria</taxon>
        <taxon>Bacillati</taxon>
        <taxon>Bacillota</taxon>
        <taxon>Bacilli</taxon>
        <taxon>Lactobacillales</taxon>
        <taxon>Enterococcaceae</taxon>
        <taxon>Enterococcus</taxon>
    </lineage>
</organism>
<comment type="caution">
    <text evidence="2">The sequence shown here is derived from an EMBL/GenBank/DDBJ whole genome shotgun (WGS) entry which is preliminary data.</text>
</comment>
<evidence type="ECO:0000313" key="2">
    <source>
        <dbReference type="EMBL" id="MDT2538673.1"/>
    </source>
</evidence>
<evidence type="ECO:0000256" key="1">
    <source>
        <dbReference type="SAM" id="MobiDB-lite"/>
    </source>
</evidence>
<feature type="compositionally biased region" description="Basic and acidic residues" evidence="1">
    <location>
        <begin position="285"/>
        <end position="306"/>
    </location>
</feature>
<feature type="compositionally biased region" description="Basic and acidic residues" evidence="1">
    <location>
        <begin position="221"/>
        <end position="231"/>
    </location>
</feature>
<sequence length="319" mass="37080">MKEALLGQRQIFGMLRKSLEKRVAQRYEQTKNAAEIVEAAVAILVRDALSVGDFAYLFPELIREIFLTAAPNDTLRRHCVYFRDYFVGEEEWQTVIDRLFKSEEEYLELTKQARSYRKLLIKRGAETFEKTAFQFDLATVFKDGNGKRYAWTLRDTKQIPIGQESETAEILEILTTLTIFQTGGVRRFAEYVKFKSIKTCIDTQHEASQPEQEELSEMDSSDEKCEISEKEEPSEEEPVLAEPSNENKKGKLNYQEIADQIDAKYPLPWELPLNESAAATAHKPKSSERRHGKTQEEIEQGREKRKWERKVKKLLTGRR</sequence>
<proteinExistence type="predicted"/>
<gene>
    <name evidence="2" type="ORF">P7D78_11065</name>
</gene>
<dbReference type="EMBL" id="JARPXM010000010">
    <property type="protein sequence ID" value="MDT2538673.1"/>
    <property type="molecule type" value="Genomic_DNA"/>
</dbReference>
<feature type="region of interest" description="Disordered" evidence="1">
    <location>
        <begin position="275"/>
        <end position="319"/>
    </location>
</feature>
<feature type="region of interest" description="Disordered" evidence="1">
    <location>
        <begin position="204"/>
        <end position="251"/>
    </location>
</feature>
<protein>
    <submittedName>
        <fullName evidence="2">Uncharacterized protein</fullName>
    </submittedName>
</protein>
<dbReference type="Proteomes" id="UP001249240">
    <property type="component" value="Unassembled WGS sequence"/>
</dbReference>
<accession>A0AAW8SZC3</accession>